<accession>A0ABR3MYJ3</accession>
<reference evidence="2 3" key="1">
    <citation type="submission" date="2023-09" db="EMBL/GenBank/DDBJ databases">
        <authorList>
            <person name="Wang M."/>
        </authorList>
    </citation>
    <scope>NUCLEOTIDE SEQUENCE [LARGE SCALE GENOMIC DNA]</scope>
    <source>
        <strain evidence="2">GT-2023</strain>
        <tissue evidence="2">Liver</tissue>
    </source>
</reference>
<keyword evidence="3" id="KW-1185">Reference proteome</keyword>
<dbReference type="EMBL" id="JAYMGO010000008">
    <property type="protein sequence ID" value="KAL1269635.1"/>
    <property type="molecule type" value="Genomic_DNA"/>
</dbReference>
<gene>
    <name evidence="2" type="ORF">QQF64_031924</name>
</gene>
<comment type="caution">
    <text evidence="2">The sequence shown here is derived from an EMBL/GenBank/DDBJ whole genome shotgun (WGS) entry which is preliminary data.</text>
</comment>
<proteinExistence type="predicted"/>
<name>A0ABR3MYJ3_9TELE</name>
<evidence type="ECO:0000256" key="1">
    <source>
        <dbReference type="SAM" id="MobiDB-lite"/>
    </source>
</evidence>
<sequence length="56" mass="5729">GGSTPDQGGAGGTREPVELVGQQAMVETRELGPMVEPLGQRGRGRVRDTEAGGRPA</sequence>
<dbReference type="Proteomes" id="UP001558613">
    <property type="component" value="Unassembled WGS sequence"/>
</dbReference>
<protein>
    <submittedName>
        <fullName evidence="2">Uncharacterized protein</fullName>
    </submittedName>
</protein>
<evidence type="ECO:0000313" key="3">
    <source>
        <dbReference type="Proteomes" id="UP001558613"/>
    </source>
</evidence>
<evidence type="ECO:0000313" key="2">
    <source>
        <dbReference type="EMBL" id="KAL1269635.1"/>
    </source>
</evidence>
<feature type="compositionally biased region" description="Basic and acidic residues" evidence="1">
    <location>
        <begin position="45"/>
        <end position="56"/>
    </location>
</feature>
<feature type="region of interest" description="Disordered" evidence="1">
    <location>
        <begin position="35"/>
        <end position="56"/>
    </location>
</feature>
<feature type="non-terminal residue" evidence="2">
    <location>
        <position position="56"/>
    </location>
</feature>
<organism evidence="2 3">
    <name type="scientific">Cirrhinus molitorella</name>
    <name type="common">mud carp</name>
    <dbReference type="NCBI Taxonomy" id="172907"/>
    <lineage>
        <taxon>Eukaryota</taxon>
        <taxon>Metazoa</taxon>
        <taxon>Chordata</taxon>
        <taxon>Craniata</taxon>
        <taxon>Vertebrata</taxon>
        <taxon>Euteleostomi</taxon>
        <taxon>Actinopterygii</taxon>
        <taxon>Neopterygii</taxon>
        <taxon>Teleostei</taxon>
        <taxon>Ostariophysi</taxon>
        <taxon>Cypriniformes</taxon>
        <taxon>Cyprinidae</taxon>
        <taxon>Labeoninae</taxon>
        <taxon>Labeonini</taxon>
        <taxon>Cirrhinus</taxon>
    </lineage>
</organism>
<feature type="non-terminal residue" evidence="2">
    <location>
        <position position="1"/>
    </location>
</feature>